<keyword evidence="3" id="KW-1185">Reference proteome</keyword>
<dbReference type="CDD" id="cd05154">
    <property type="entry name" value="ACAD10_11_N-like"/>
    <property type="match status" value="1"/>
</dbReference>
<dbReference type="EMBL" id="JABBNU010000010">
    <property type="protein sequence ID" value="NMM49938.1"/>
    <property type="molecule type" value="Genomic_DNA"/>
</dbReference>
<gene>
    <name evidence="2" type="ORF">HH304_16140</name>
</gene>
<dbReference type="RefSeq" id="WP_169683544.1">
    <property type="nucleotide sequence ID" value="NZ_JABBNU010000010.1"/>
</dbReference>
<dbReference type="Gene3D" id="3.90.1200.10">
    <property type="match status" value="1"/>
</dbReference>
<dbReference type="PANTHER" id="PTHR47829:SF1">
    <property type="entry name" value="HAD FAMILY PHOSPHATASE"/>
    <property type="match status" value="1"/>
</dbReference>
<accession>A0A848J3N7</accession>
<dbReference type="Pfam" id="PF01636">
    <property type="entry name" value="APH"/>
    <property type="match status" value="1"/>
</dbReference>
<dbReference type="Gene3D" id="3.30.200.20">
    <property type="entry name" value="Phosphorylase Kinase, domain 1"/>
    <property type="match status" value="1"/>
</dbReference>
<dbReference type="InterPro" id="IPR052898">
    <property type="entry name" value="ACAD10-like"/>
</dbReference>
<dbReference type="Proteomes" id="UP000559010">
    <property type="component" value="Unassembled WGS sequence"/>
</dbReference>
<name>A0A848J3N7_9BACT</name>
<comment type="caution">
    <text evidence="2">The sequence shown here is derived from an EMBL/GenBank/DDBJ whole genome shotgun (WGS) entry which is preliminary data.</text>
</comment>
<reference evidence="2 3" key="1">
    <citation type="submission" date="2020-04" db="EMBL/GenBank/DDBJ databases">
        <title>Flammeovirgaceae bacterium KN852 isolated from deep sea.</title>
        <authorList>
            <person name="Zhang D.-C."/>
        </authorList>
    </citation>
    <scope>NUCLEOTIDE SEQUENCE [LARGE SCALE GENOMIC DNA]</scope>
    <source>
        <strain evidence="2 3">KN852</strain>
    </source>
</reference>
<dbReference type="GO" id="GO:0016740">
    <property type="term" value="F:transferase activity"/>
    <property type="evidence" value="ECO:0007669"/>
    <property type="project" value="UniProtKB-KW"/>
</dbReference>
<dbReference type="PANTHER" id="PTHR47829">
    <property type="entry name" value="HYDROLASE, PUTATIVE (AFU_ORTHOLOGUE AFUA_1G12880)-RELATED"/>
    <property type="match status" value="1"/>
</dbReference>
<dbReference type="InterPro" id="IPR041726">
    <property type="entry name" value="ACAD10_11_N"/>
</dbReference>
<proteinExistence type="predicted"/>
<dbReference type="InterPro" id="IPR011009">
    <property type="entry name" value="Kinase-like_dom_sf"/>
</dbReference>
<feature type="domain" description="Aminoglycoside phosphotransferase" evidence="1">
    <location>
        <begin position="37"/>
        <end position="266"/>
    </location>
</feature>
<evidence type="ECO:0000313" key="2">
    <source>
        <dbReference type="EMBL" id="NMM49938.1"/>
    </source>
</evidence>
<sequence>MSGSHLDHAGEITVQTDFSSLKDYLESHSELSVDNFEVKQFPSGFSNLTYLLICNGKEYVMRRPPIGANIKSAHDMGREFKVLSLLMKKYSYVPKPVLYCEDENVIGAPFYIMERVKGVILRSKPPEGLNLSSSVMKNLSINTVNKMVELHGLPLIDGLETLGKPEGYNVRQVKGWIKRYFAAETDDIPKMNFVSEWMNDQIPEYENPTLIHNDFKYDNLVLDSDDLTSIMAILDWEMATIGDPLMDVGTSLGYWAEADDNPALKYNLTWLPGNLTRQEFVDHYADQTGRNVDDILFYYVFGLFKIGVIVQQIYARYKKGLTKDPRFAQLKFVLEGCADTAYRAIEYKRISHLK</sequence>
<protein>
    <submittedName>
        <fullName evidence="2">Phosphotransferase family protein</fullName>
    </submittedName>
</protein>
<dbReference type="AlphaFoldDB" id="A0A848J3N7"/>
<keyword evidence="2" id="KW-0808">Transferase</keyword>
<dbReference type="InterPro" id="IPR002575">
    <property type="entry name" value="Aminoglycoside_PTrfase"/>
</dbReference>
<evidence type="ECO:0000259" key="1">
    <source>
        <dbReference type="Pfam" id="PF01636"/>
    </source>
</evidence>
<evidence type="ECO:0000313" key="3">
    <source>
        <dbReference type="Proteomes" id="UP000559010"/>
    </source>
</evidence>
<dbReference type="SUPFAM" id="SSF56112">
    <property type="entry name" value="Protein kinase-like (PK-like)"/>
    <property type="match status" value="1"/>
</dbReference>
<organism evidence="2 3">
    <name type="scientific">Marinigracilibium pacificum</name>
    <dbReference type="NCBI Taxonomy" id="2729599"/>
    <lineage>
        <taxon>Bacteria</taxon>
        <taxon>Pseudomonadati</taxon>
        <taxon>Bacteroidota</taxon>
        <taxon>Cytophagia</taxon>
        <taxon>Cytophagales</taxon>
        <taxon>Flammeovirgaceae</taxon>
        <taxon>Marinigracilibium</taxon>
    </lineage>
</organism>